<sequence>MCDGIDGLAGSLVLIALSTVALLGWSAGNDAIASRALIVISAIMVFMFFNMRFPWQSRARLFLGNGGSALLGYTLAWFLYRLTQNPQYPVNPAVAPYLIAIPLIDCLALMARRISKGRSPFRADRNHLHHLLLDAGFAVDRVTLLLLAASMSMVLFALLARAMHVPTLIMVWVFVGVDTGLQCWRACCAANSAAGRPSIRASCCSSVCARAACSAAARCSIPIAVANTPAPTSPAPSLHSASCPA</sequence>
<evidence type="ECO:0000256" key="3">
    <source>
        <dbReference type="ARBA" id="ARBA00022679"/>
    </source>
</evidence>
<comment type="caution">
    <text evidence="8">The sequence shown here is derived from an EMBL/GenBank/DDBJ whole genome shotgun (WGS) entry which is preliminary data.</text>
</comment>
<keyword evidence="5 7" id="KW-1133">Transmembrane helix</keyword>
<feature type="transmembrane region" description="Helical" evidence="7">
    <location>
        <begin position="61"/>
        <end position="80"/>
    </location>
</feature>
<dbReference type="EMBL" id="AUZY01012879">
    <property type="protein sequence ID" value="EQD27390.1"/>
    <property type="molecule type" value="Genomic_DNA"/>
</dbReference>
<dbReference type="GO" id="GO:0071555">
    <property type="term" value="P:cell wall organization"/>
    <property type="evidence" value="ECO:0007669"/>
    <property type="project" value="TreeGrafter"/>
</dbReference>
<dbReference type="PANTHER" id="PTHR22926">
    <property type="entry name" value="PHOSPHO-N-ACETYLMURAMOYL-PENTAPEPTIDE-TRANSFERASE"/>
    <property type="match status" value="1"/>
</dbReference>
<dbReference type="PANTHER" id="PTHR22926:SF3">
    <property type="entry name" value="UNDECAPRENYL-PHOSPHATE ALPHA-N-ACETYLGLUCOSAMINYL 1-PHOSPHATE TRANSFERASE"/>
    <property type="match status" value="1"/>
</dbReference>
<dbReference type="AlphaFoldDB" id="T0ZBZ7"/>
<evidence type="ECO:0000256" key="6">
    <source>
        <dbReference type="ARBA" id="ARBA00023136"/>
    </source>
</evidence>
<dbReference type="GO" id="GO:0044038">
    <property type="term" value="P:cell wall macromolecule biosynthetic process"/>
    <property type="evidence" value="ECO:0007669"/>
    <property type="project" value="TreeGrafter"/>
</dbReference>
<feature type="transmembrane region" description="Helical" evidence="7">
    <location>
        <begin position="92"/>
        <end position="111"/>
    </location>
</feature>
<proteinExistence type="predicted"/>
<dbReference type="CDD" id="cd06853">
    <property type="entry name" value="GT_WecA_like"/>
    <property type="match status" value="1"/>
</dbReference>
<feature type="transmembrane region" description="Helical" evidence="7">
    <location>
        <begin position="7"/>
        <end position="26"/>
    </location>
</feature>
<dbReference type="GO" id="GO:0009103">
    <property type="term" value="P:lipopolysaccharide biosynthetic process"/>
    <property type="evidence" value="ECO:0007669"/>
    <property type="project" value="TreeGrafter"/>
</dbReference>
<dbReference type="GO" id="GO:0005886">
    <property type="term" value="C:plasma membrane"/>
    <property type="evidence" value="ECO:0007669"/>
    <property type="project" value="UniProtKB-SubCell"/>
</dbReference>
<evidence type="ECO:0000256" key="7">
    <source>
        <dbReference type="SAM" id="Phobius"/>
    </source>
</evidence>
<name>T0ZBZ7_9ZZZZ</name>
<keyword evidence="6 7" id="KW-0472">Membrane</keyword>
<reference evidence="8" key="1">
    <citation type="submission" date="2013-08" db="EMBL/GenBank/DDBJ databases">
        <authorList>
            <person name="Mendez C."/>
            <person name="Richter M."/>
            <person name="Ferrer M."/>
            <person name="Sanchez J."/>
        </authorList>
    </citation>
    <scope>NUCLEOTIDE SEQUENCE</scope>
</reference>
<dbReference type="Pfam" id="PF00953">
    <property type="entry name" value="Glycos_transf_4"/>
    <property type="match status" value="1"/>
</dbReference>
<keyword evidence="2" id="KW-1003">Cell membrane</keyword>
<evidence type="ECO:0000313" key="8">
    <source>
        <dbReference type="EMBL" id="EQD27390.1"/>
    </source>
</evidence>
<dbReference type="InterPro" id="IPR000715">
    <property type="entry name" value="Glycosyl_transferase_4"/>
</dbReference>
<evidence type="ECO:0000256" key="2">
    <source>
        <dbReference type="ARBA" id="ARBA00022475"/>
    </source>
</evidence>
<evidence type="ECO:0000256" key="5">
    <source>
        <dbReference type="ARBA" id="ARBA00022989"/>
    </source>
</evidence>
<accession>T0ZBZ7</accession>
<comment type="subcellular location">
    <subcellularLocation>
        <location evidence="1">Cell membrane</location>
        <topology evidence="1">Multi-pass membrane protein</topology>
    </subcellularLocation>
</comment>
<dbReference type="GO" id="GO:0016780">
    <property type="term" value="F:phosphotransferase activity, for other substituted phosphate groups"/>
    <property type="evidence" value="ECO:0007669"/>
    <property type="project" value="InterPro"/>
</dbReference>
<evidence type="ECO:0000256" key="1">
    <source>
        <dbReference type="ARBA" id="ARBA00004651"/>
    </source>
</evidence>
<keyword evidence="4 7" id="KW-0812">Transmembrane</keyword>
<reference evidence="8" key="2">
    <citation type="journal article" date="2014" name="ISME J.">
        <title>Microbial stratification in low pH oxic and suboxic macroscopic growths along an acid mine drainage.</title>
        <authorList>
            <person name="Mendez-Garcia C."/>
            <person name="Mesa V."/>
            <person name="Sprenger R.R."/>
            <person name="Richter M."/>
            <person name="Diez M.S."/>
            <person name="Solano J."/>
            <person name="Bargiela R."/>
            <person name="Golyshina O.V."/>
            <person name="Manteca A."/>
            <person name="Ramos J.L."/>
            <person name="Gallego J.R."/>
            <person name="Llorente I."/>
            <person name="Martins Dos Santos V.A."/>
            <person name="Jensen O.N."/>
            <person name="Pelaez A.I."/>
            <person name="Sanchez J."/>
            <person name="Ferrer M."/>
        </authorList>
    </citation>
    <scope>NUCLEOTIDE SEQUENCE</scope>
</reference>
<feature type="transmembrane region" description="Helical" evidence="7">
    <location>
        <begin position="32"/>
        <end position="49"/>
    </location>
</feature>
<gene>
    <name evidence="8" type="ORF">B1B_19174</name>
</gene>
<evidence type="ECO:0000256" key="4">
    <source>
        <dbReference type="ARBA" id="ARBA00022692"/>
    </source>
</evidence>
<protein>
    <submittedName>
        <fullName evidence="8">Undecaprenyl-phosphate alpha-N-acetylglucosaminyl 1-phosphate transferase</fullName>
    </submittedName>
</protein>
<keyword evidence="3 8" id="KW-0808">Transferase</keyword>
<organism evidence="8">
    <name type="scientific">mine drainage metagenome</name>
    <dbReference type="NCBI Taxonomy" id="410659"/>
    <lineage>
        <taxon>unclassified sequences</taxon>
        <taxon>metagenomes</taxon>
        <taxon>ecological metagenomes</taxon>
    </lineage>
</organism>